<evidence type="ECO:0000259" key="6">
    <source>
        <dbReference type="Pfam" id="PF00496"/>
    </source>
</evidence>
<name>A0A7Y3SUX0_9CLOT</name>
<dbReference type="EMBL" id="JABEYB010000004">
    <property type="protein sequence ID" value="NNU75602.1"/>
    <property type="molecule type" value="Genomic_DNA"/>
</dbReference>
<evidence type="ECO:0000256" key="3">
    <source>
        <dbReference type="ARBA" id="ARBA00022448"/>
    </source>
</evidence>
<evidence type="ECO:0000313" key="8">
    <source>
        <dbReference type="Proteomes" id="UP000531659"/>
    </source>
</evidence>
<comment type="subcellular location">
    <subcellularLocation>
        <location evidence="1">Cell envelope</location>
    </subcellularLocation>
</comment>
<dbReference type="PANTHER" id="PTHR30290">
    <property type="entry name" value="PERIPLASMIC BINDING COMPONENT OF ABC TRANSPORTER"/>
    <property type="match status" value="1"/>
</dbReference>
<comment type="caution">
    <text evidence="7">The sequence shown here is derived from an EMBL/GenBank/DDBJ whole genome shotgun (WGS) entry which is preliminary data.</text>
</comment>
<dbReference type="GO" id="GO:0043190">
    <property type="term" value="C:ATP-binding cassette (ABC) transporter complex"/>
    <property type="evidence" value="ECO:0007669"/>
    <property type="project" value="InterPro"/>
</dbReference>
<reference evidence="7 8" key="1">
    <citation type="submission" date="2020-05" db="EMBL/GenBank/DDBJ databases">
        <title>Complete genome of Clostridium estertheticum subspecies estertheticum, isolated from Vacuum packed lamb meat from New Zealand imported to Switzerland.</title>
        <authorList>
            <person name="Wambui J."/>
            <person name="Stevens M.J.A."/>
            <person name="Stephan R."/>
        </authorList>
    </citation>
    <scope>NUCLEOTIDE SEQUENCE [LARGE SCALE GENOMIC DNA]</scope>
    <source>
        <strain evidence="7 8">CEST001</strain>
    </source>
</reference>
<dbReference type="Gene3D" id="3.90.76.10">
    <property type="entry name" value="Dipeptide-binding Protein, Domain 1"/>
    <property type="match status" value="1"/>
</dbReference>
<dbReference type="PANTHER" id="PTHR30290:SF10">
    <property type="entry name" value="PERIPLASMIC OLIGOPEPTIDE-BINDING PROTEIN-RELATED"/>
    <property type="match status" value="1"/>
</dbReference>
<feature type="chain" id="PRO_5030867522" evidence="5">
    <location>
        <begin position="29"/>
        <end position="562"/>
    </location>
</feature>
<dbReference type="GO" id="GO:1904680">
    <property type="term" value="F:peptide transmembrane transporter activity"/>
    <property type="evidence" value="ECO:0007669"/>
    <property type="project" value="TreeGrafter"/>
</dbReference>
<dbReference type="InterPro" id="IPR030678">
    <property type="entry name" value="Peptide/Ni-bd"/>
</dbReference>
<evidence type="ECO:0000256" key="2">
    <source>
        <dbReference type="ARBA" id="ARBA00005695"/>
    </source>
</evidence>
<feature type="signal peptide" evidence="5">
    <location>
        <begin position="1"/>
        <end position="28"/>
    </location>
</feature>
<evidence type="ECO:0000256" key="1">
    <source>
        <dbReference type="ARBA" id="ARBA00004196"/>
    </source>
</evidence>
<protein>
    <submittedName>
        <fullName evidence="7">Peptide ABC transporter substrate-binding protein</fullName>
    </submittedName>
</protein>
<evidence type="ECO:0000256" key="4">
    <source>
        <dbReference type="ARBA" id="ARBA00022729"/>
    </source>
</evidence>
<dbReference type="GO" id="GO:0030288">
    <property type="term" value="C:outer membrane-bounded periplasmic space"/>
    <property type="evidence" value="ECO:0007669"/>
    <property type="project" value="UniProtKB-ARBA"/>
</dbReference>
<dbReference type="RefSeq" id="WP_171296345.1">
    <property type="nucleotide sequence ID" value="NZ_CP087098.1"/>
</dbReference>
<accession>A0A7Y3SUX0</accession>
<dbReference type="InterPro" id="IPR000914">
    <property type="entry name" value="SBP_5_dom"/>
</dbReference>
<organism evidence="7 8">
    <name type="scientific">Clostridium estertheticum</name>
    <dbReference type="NCBI Taxonomy" id="238834"/>
    <lineage>
        <taxon>Bacteria</taxon>
        <taxon>Bacillati</taxon>
        <taxon>Bacillota</taxon>
        <taxon>Clostridia</taxon>
        <taxon>Eubacteriales</taxon>
        <taxon>Clostridiaceae</taxon>
        <taxon>Clostridium</taxon>
    </lineage>
</organism>
<keyword evidence="3" id="KW-0813">Transport</keyword>
<sequence>MNKSAKISAVLLSVAVSVSLLSGCGSKAATNSTGKVPQVITFNLGAEPKTIDPALSQAIDSGDVIGNAFEGLMRLDSKDKPIPGMADSYTMSKDGLTYTFHIRKGALWSDGKPVVAGDFEYAWKRALKPATASVYSYQLFYLKNGQGYNESTLAADKKTAGVKAATAADVGVKAKDDSTLVVTLENPTSYFLSLLAFQTYMPVRKDVADTDTSWATKPATYISNGAFKMKEWKPKDVLTFVKNDKYWDAKNIKLDTLNYKMLEDQTAALSAYKAGQMDVIQTPPQSEIPALVKDGSCIITPNYGTYYYIANLSPEAVKLNPSAGKAIQNPKIRKALSLAINRKDIVDNVAKGGQTPATSFVPKGSLEPNGKDFDSKDYYPAIGDIAKAKALFAEAGYPGGKGFPKMTFLYNTGSGHQNIAAAVQDMWKKNLGIDIELKNQEWKVFIKTRTDKNYILARDGWLGDYTDPMTFLDLLTTSSGNNNSGYSNLVYDAKILAAKKELDPAKRMTMLHEAEDIIMKDDVVIPIYGYTNTMVQKPNIKGVRTSALGQHWFQTAYVAATK</sequence>
<evidence type="ECO:0000256" key="5">
    <source>
        <dbReference type="SAM" id="SignalP"/>
    </source>
</evidence>
<gene>
    <name evidence="7" type="ORF">HLQ16_06610</name>
</gene>
<dbReference type="FunFam" id="3.90.76.10:FF:000001">
    <property type="entry name" value="Oligopeptide ABC transporter substrate-binding protein"/>
    <property type="match status" value="1"/>
</dbReference>
<dbReference type="FunFam" id="3.10.105.10:FF:000001">
    <property type="entry name" value="Oligopeptide ABC transporter, oligopeptide-binding protein"/>
    <property type="match status" value="1"/>
</dbReference>
<keyword evidence="4 5" id="KW-0732">Signal</keyword>
<dbReference type="Gene3D" id="3.40.190.10">
    <property type="entry name" value="Periplasmic binding protein-like II"/>
    <property type="match status" value="1"/>
</dbReference>
<dbReference type="GO" id="GO:0015833">
    <property type="term" value="P:peptide transport"/>
    <property type="evidence" value="ECO:0007669"/>
    <property type="project" value="TreeGrafter"/>
</dbReference>
<dbReference type="PIRSF" id="PIRSF002741">
    <property type="entry name" value="MppA"/>
    <property type="match status" value="1"/>
</dbReference>
<dbReference type="AlphaFoldDB" id="A0A7Y3SUX0"/>
<dbReference type="InterPro" id="IPR039424">
    <property type="entry name" value="SBP_5"/>
</dbReference>
<dbReference type="CDD" id="cd08504">
    <property type="entry name" value="PBP2_OppA"/>
    <property type="match status" value="1"/>
</dbReference>
<proteinExistence type="inferred from homology"/>
<dbReference type="SUPFAM" id="SSF53850">
    <property type="entry name" value="Periplasmic binding protein-like II"/>
    <property type="match status" value="1"/>
</dbReference>
<evidence type="ECO:0000313" key="7">
    <source>
        <dbReference type="EMBL" id="NNU75602.1"/>
    </source>
</evidence>
<dbReference type="Proteomes" id="UP000531659">
    <property type="component" value="Unassembled WGS sequence"/>
</dbReference>
<dbReference type="PROSITE" id="PS51257">
    <property type="entry name" value="PROKAR_LIPOPROTEIN"/>
    <property type="match status" value="1"/>
</dbReference>
<dbReference type="Gene3D" id="3.10.105.10">
    <property type="entry name" value="Dipeptide-binding Protein, Domain 3"/>
    <property type="match status" value="1"/>
</dbReference>
<dbReference type="Pfam" id="PF00496">
    <property type="entry name" value="SBP_bac_5"/>
    <property type="match status" value="1"/>
</dbReference>
<feature type="domain" description="Solute-binding protein family 5" evidence="6">
    <location>
        <begin position="80"/>
        <end position="483"/>
    </location>
</feature>
<comment type="similarity">
    <text evidence="2">Belongs to the bacterial solute-binding protein 5 family.</text>
</comment>